<protein>
    <recommendedName>
        <fullName evidence="6">BZIP transcription factor</fullName>
    </recommendedName>
</protein>
<evidence type="ECO:0000259" key="3">
    <source>
        <dbReference type="Pfam" id="PF04783"/>
    </source>
</evidence>
<dbReference type="EMBL" id="JAMRDG010000001">
    <property type="protein sequence ID" value="KAJ3706814.1"/>
    <property type="molecule type" value="Genomic_DNA"/>
</dbReference>
<keyword evidence="5" id="KW-1185">Reference proteome</keyword>
<feature type="region of interest" description="Disordered" evidence="1">
    <location>
        <begin position="66"/>
        <end position="132"/>
    </location>
</feature>
<evidence type="ECO:0000313" key="5">
    <source>
        <dbReference type="Proteomes" id="UP001210211"/>
    </source>
</evidence>
<feature type="domain" description="DUF630" evidence="3">
    <location>
        <begin position="1"/>
        <end position="54"/>
    </location>
</feature>
<sequence length="794" mass="88393">MGCKGSKLDDQKAVALCRGRSDLLAAAVRHRYALADSHAAMANSLLSFSDSLHQLLFNVGPPVSDSPTLPLPPHRKPDPSPPPNHHVDNNPRSNSRSHSGSHLHFHPSDSESESDHESGHSPADSPLHNPHEPISYPYMYPMPMFNDNYGNFQPNFSNINNGNTFFNMHYAKSRPPPASVTVQHRPPSSETVYSTYGYNNPYSYGYDDSGGGFFGGAGYPTYQPGSSGNAGPDARPGPSAQASQPPPSPPRVNTWDFLNPFENNYESYSAYGRNYYAPYTPSRSSREVREEEGIPDLEEENYHEVVKEAYGDERSVASSSTQDIGRASTSERANLIYQQRYEPRKSDAEEVVQEMVDKKVVGNEVRRSSVAPQRRAVGDVGDLMDEIKIQFQRASEAAGELGVLLEVGKRRFQPRSSVYQVSSRMASAMAPLSISNVGDMYNLEESKTASSSGSLCLTLQKLYVWEKKLYNEVKAEEKMRLLLAKNTKRLKLLDERGAEAHKIDATRKLVRKLSTKIRIAIQVVNSVSHKINKVRDEELCPQLNALIQGFAKMWRDILDCHEIQCQLLPETKNLDSVISNRRLSSDAAIQLELELMKWSVNFSSWVNTQKSFVKALNGWLSMCLNPETELTEDGPAPYSPGRIGAPPIFVICNIWSQAVDKISDDEVVGSMRSLAVDVKQLSEGHILDQAEHMVLVRERERWAREMERKMHEISKEVDLLNKKLALVPGQNVLVSGGLVHGGHPGAEAGSFQTGLKHLLESLKGFAANSLQVYEDLHMHAEREARSGRENTKVP</sequence>
<accession>A0AAD5ZZM2</accession>
<dbReference type="PANTHER" id="PTHR21450:SF41">
    <property type="entry name" value="RNA POLYMERASE SUBUNIT BETA, PUTATIVE (DUF630 AND DUF632)-RELATED"/>
    <property type="match status" value="1"/>
</dbReference>
<comment type="caution">
    <text evidence="4">The sequence shown here is derived from an EMBL/GenBank/DDBJ whole genome shotgun (WGS) entry which is preliminary data.</text>
</comment>
<dbReference type="Pfam" id="PF04783">
    <property type="entry name" value="DUF630"/>
    <property type="match status" value="1"/>
</dbReference>
<proteinExistence type="predicted"/>
<dbReference type="InterPro" id="IPR006867">
    <property type="entry name" value="DUF632"/>
</dbReference>
<name>A0AAD5ZZM2_9POAL</name>
<evidence type="ECO:0000313" key="4">
    <source>
        <dbReference type="EMBL" id="KAJ3706814.1"/>
    </source>
</evidence>
<feature type="compositionally biased region" description="Low complexity" evidence="1">
    <location>
        <begin position="234"/>
        <end position="243"/>
    </location>
</feature>
<evidence type="ECO:0000256" key="1">
    <source>
        <dbReference type="SAM" id="MobiDB-lite"/>
    </source>
</evidence>
<gene>
    <name evidence="4" type="ORF">LUZ61_010519</name>
</gene>
<feature type="region of interest" description="Disordered" evidence="1">
    <location>
        <begin position="223"/>
        <end position="256"/>
    </location>
</feature>
<feature type="domain" description="DUF632" evidence="2">
    <location>
        <begin position="383"/>
        <end position="679"/>
    </location>
</feature>
<dbReference type="Pfam" id="PF04782">
    <property type="entry name" value="DUF632"/>
    <property type="match status" value="1"/>
</dbReference>
<feature type="compositionally biased region" description="Basic and acidic residues" evidence="1">
    <location>
        <begin position="106"/>
        <end position="119"/>
    </location>
</feature>
<organism evidence="4 5">
    <name type="scientific">Rhynchospora tenuis</name>
    <dbReference type="NCBI Taxonomy" id="198213"/>
    <lineage>
        <taxon>Eukaryota</taxon>
        <taxon>Viridiplantae</taxon>
        <taxon>Streptophyta</taxon>
        <taxon>Embryophyta</taxon>
        <taxon>Tracheophyta</taxon>
        <taxon>Spermatophyta</taxon>
        <taxon>Magnoliopsida</taxon>
        <taxon>Liliopsida</taxon>
        <taxon>Poales</taxon>
        <taxon>Cyperaceae</taxon>
        <taxon>Cyperoideae</taxon>
        <taxon>Rhynchosporeae</taxon>
        <taxon>Rhynchospora</taxon>
    </lineage>
</organism>
<dbReference type="AlphaFoldDB" id="A0AAD5ZZM2"/>
<evidence type="ECO:0000259" key="2">
    <source>
        <dbReference type="Pfam" id="PF04782"/>
    </source>
</evidence>
<reference evidence="4 5" key="1">
    <citation type="journal article" date="2022" name="Cell">
        <title>Repeat-based holocentromeres influence genome architecture and karyotype evolution.</title>
        <authorList>
            <person name="Hofstatter P.G."/>
            <person name="Thangavel G."/>
            <person name="Lux T."/>
            <person name="Neumann P."/>
            <person name="Vondrak T."/>
            <person name="Novak P."/>
            <person name="Zhang M."/>
            <person name="Costa L."/>
            <person name="Castellani M."/>
            <person name="Scott A."/>
            <person name="Toegelov H."/>
            <person name="Fuchs J."/>
            <person name="Mata-Sucre Y."/>
            <person name="Dias Y."/>
            <person name="Vanzela A.L.L."/>
            <person name="Huettel B."/>
            <person name="Almeida C.C.S."/>
            <person name="Simkova H."/>
            <person name="Souza G."/>
            <person name="Pedrosa-Harand A."/>
            <person name="Macas J."/>
            <person name="Mayer K.F.X."/>
            <person name="Houben A."/>
            <person name="Marques A."/>
        </authorList>
    </citation>
    <scope>NUCLEOTIDE SEQUENCE [LARGE SCALE GENOMIC DNA]</scope>
    <source>
        <strain evidence="4">RhyTen1mFocal</strain>
    </source>
</reference>
<dbReference type="Proteomes" id="UP001210211">
    <property type="component" value="Unassembled WGS sequence"/>
</dbReference>
<dbReference type="InterPro" id="IPR006868">
    <property type="entry name" value="DUF630"/>
</dbReference>
<evidence type="ECO:0008006" key="6">
    <source>
        <dbReference type="Google" id="ProtNLM"/>
    </source>
</evidence>
<dbReference type="PANTHER" id="PTHR21450">
    <property type="entry name" value="PROTEIN ALTERED PHOSPHATE STARVATION RESPONSE 1"/>
    <property type="match status" value="1"/>
</dbReference>